<keyword evidence="1" id="KW-0812">Transmembrane</keyword>
<dbReference type="GO" id="GO:0008444">
    <property type="term" value="F:CDP-diacylglycerol-glycerol-3-phosphate 3-phosphatidyltransferase activity"/>
    <property type="evidence" value="ECO:0007669"/>
    <property type="project" value="UniProtKB-EC"/>
</dbReference>
<keyword evidence="3" id="KW-1185">Reference proteome</keyword>
<sequence>MIEETVADAAGLDAPPPRSMEWLRFVSGWAATHQGFDLRHAGALAQRWVRCAYRVGGFALRNGVREAAMTATALGAALLVPAFAAQGGHWPWAAALLVALGLIADTTADAIGVLSERTSRLIGFYRTMVDRVAEVCWLLAALLLGGSPPLVGTCVVLVMVHEYVRVRATAVGMRPAGTATIGDRSTRAIITLVLLAVAGAAAGVDQDLAAGTTTLLLAVWTLLAIFGLVQLLTIIRKALR</sequence>
<evidence type="ECO:0000313" key="2">
    <source>
        <dbReference type="EMBL" id="MBB5869411.1"/>
    </source>
</evidence>
<proteinExistence type="predicted"/>
<comment type="caution">
    <text evidence="2">The sequence shown here is derived from an EMBL/GenBank/DDBJ whole genome shotgun (WGS) entry which is preliminary data.</text>
</comment>
<organism evidence="2 3">
    <name type="scientific">Allocatelliglobosispora scoriae</name>
    <dbReference type="NCBI Taxonomy" id="643052"/>
    <lineage>
        <taxon>Bacteria</taxon>
        <taxon>Bacillati</taxon>
        <taxon>Actinomycetota</taxon>
        <taxon>Actinomycetes</taxon>
        <taxon>Micromonosporales</taxon>
        <taxon>Micromonosporaceae</taxon>
        <taxon>Allocatelliglobosispora</taxon>
    </lineage>
</organism>
<keyword evidence="2" id="KW-0808">Transferase</keyword>
<accession>A0A841BRI3</accession>
<keyword evidence="1" id="KW-1133">Transmembrane helix</keyword>
<dbReference type="Gene3D" id="1.20.120.1760">
    <property type="match status" value="1"/>
</dbReference>
<protein>
    <submittedName>
        <fullName evidence="2">CDP-diacylglycerol--glycerol-3-phosphate 3-phosphatidyltransferase</fullName>
        <ecNumber evidence="2">2.7.8.5</ecNumber>
    </submittedName>
</protein>
<feature type="transmembrane region" description="Helical" evidence="1">
    <location>
        <begin position="67"/>
        <end position="84"/>
    </location>
</feature>
<dbReference type="AlphaFoldDB" id="A0A841BRI3"/>
<dbReference type="Proteomes" id="UP000587527">
    <property type="component" value="Unassembled WGS sequence"/>
</dbReference>
<name>A0A841BRI3_9ACTN</name>
<dbReference type="EMBL" id="JACHMN010000002">
    <property type="protein sequence ID" value="MBB5869411.1"/>
    <property type="molecule type" value="Genomic_DNA"/>
</dbReference>
<gene>
    <name evidence="2" type="ORF">F4553_002790</name>
</gene>
<dbReference type="RefSeq" id="WP_184836029.1">
    <property type="nucleotide sequence ID" value="NZ_JACHMN010000002.1"/>
</dbReference>
<keyword evidence="1" id="KW-0472">Membrane</keyword>
<evidence type="ECO:0000313" key="3">
    <source>
        <dbReference type="Proteomes" id="UP000587527"/>
    </source>
</evidence>
<reference evidence="2 3" key="1">
    <citation type="submission" date="2020-08" db="EMBL/GenBank/DDBJ databases">
        <title>Sequencing the genomes of 1000 actinobacteria strains.</title>
        <authorList>
            <person name="Klenk H.-P."/>
        </authorList>
    </citation>
    <scope>NUCLEOTIDE SEQUENCE [LARGE SCALE GENOMIC DNA]</scope>
    <source>
        <strain evidence="2 3">DSM 45362</strain>
    </source>
</reference>
<dbReference type="InterPro" id="IPR043130">
    <property type="entry name" value="CDP-OH_PTrfase_TM_dom"/>
</dbReference>
<feature type="transmembrane region" description="Helical" evidence="1">
    <location>
        <begin position="135"/>
        <end position="160"/>
    </location>
</feature>
<dbReference type="EC" id="2.7.8.5" evidence="2"/>
<feature type="transmembrane region" description="Helical" evidence="1">
    <location>
        <begin position="90"/>
        <end position="114"/>
    </location>
</feature>
<evidence type="ECO:0000256" key="1">
    <source>
        <dbReference type="SAM" id="Phobius"/>
    </source>
</evidence>
<feature type="transmembrane region" description="Helical" evidence="1">
    <location>
        <begin position="215"/>
        <end position="235"/>
    </location>
</feature>